<protein>
    <recommendedName>
        <fullName evidence="3">Head-to-tail stopper</fullName>
    </recommendedName>
</protein>
<reference evidence="1 2" key="1">
    <citation type="submission" date="2019-06" db="EMBL/GenBank/DDBJ databases">
        <title>Description of Kitasatospora acidophila sp. nov. isolated from pine grove soil, and reclassification of Streptomyces novaecaesareae to Kitasatospora novaeceasareae comb. nov.</title>
        <authorList>
            <person name="Kim M.J."/>
        </authorList>
    </citation>
    <scope>NUCLEOTIDE SEQUENCE [LARGE SCALE GENOMIC DNA]</scope>
    <source>
        <strain evidence="1 2">MMS16-CNU292</strain>
    </source>
</reference>
<dbReference type="EMBL" id="VIGB01000003">
    <property type="protein sequence ID" value="TQF03929.1"/>
    <property type="molecule type" value="Genomic_DNA"/>
</dbReference>
<accession>A0A540W4G6</accession>
<evidence type="ECO:0000313" key="1">
    <source>
        <dbReference type="EMBL" id="TQF03929.1"/>
    </source>
</evidence>
<evidence type="ECO:0008006" key="3">
    <source>
        <dbReference type="Google" id="ProtNLM"/>
    </source>
</evidence>
<dbReference type="RefSeq" id="WP_141634529.1">
    <property type="nucleotide sequence ID" value="NZ_VIGB01000003.1"/>
</dbReference>
<evidence type="ECO:0000313" key="2">
    <source>
        <dbReference type="Proteomes" id="UP000319103"/>
    </source>
</evidence>
<keyword evidence="2" id="KW-1185">Reference proteome</keyword>
<gene>
    <name evidence="1" type="ORF">E6W39_18945</name>
</gene>
<organism evidence="1 2">
    <name type="scientific">Kitasatospora acidiphila</name>
    <dbReference type="NCBI Taxonomy" id="2567942"/>
    <lineage>
        <taxon>Bacteria</taxon>
        <taxon>Bacillati</taxon>
        <taxon>Actinomycetota</taxon>
        <taxon>Actinomycetes</taxon>
        <taxon>Kitasatosporales</taxon>
        <taxon>Streptomycetaceae</taxon>
        <taxon>Kitasatospora</taxon>
    </lineage>
</organism>
<name>A0A540W4G6_9ACTN</name>
<comment type="caution">
    <text evidence="1">The sequence shown here is derived from an EMBL/GenBank/DDBJ whole genome shotgun (WGS) entry which is preliminary data.</text>
</comment>
<sequence>MSLDQILSIPITIQRAGSTPDRYGNVGLDWSTPTSVTVLGWLDTNQRKMKEDIRDRDELESDGNAFLPAGTDVRGTDRLVINGITYQVYGIPAPVYRPGWGLHHVECRIKRYAG</sequence>
<dbReference type="AlphaFoldDB" id="A0A540W4G6"/>
<dbReference type="OrthoDB" id="4425998at2"/>
<proteinExistence type="predicted"/>
<dbReference type="Proteomes" id="UP000319103">
    <property type="component" value="Unassembled WGS sequence"/>
</dbReference>